<dbReference type="GO" id="GO:0071111">
    <property type="term" value="F:cyclic-guanylate-specific phosphodiesterase activity"/>
    <property type="evidence" value="ECO:0007669"/>
    <property type="project" value="InterPro"/>
</dbReference>
<dbReference type="NCBIfam" id="TIGR00254">
    <property type="entry name" value="GGDEF"/>
    <property type="match status" value="1"/>
</dbReference>
<dbReference type="GO" id="GO:0007165">
    <property type="term" value="P:signal transduction"/>
    <property type="evidence" value="ECO:0007669"/>
    <property type="project" value="InterPro"/>
</dbReference>
<keyword evidence="12" id="KW-1185">Reference proteome</keyword>
<dbReference type="OrthoDB" id="9805474at2"/>
<name>E3DMR7_HALPG</name>
<dbReference type="Pfam" id="PF00563">
    <property type="entry name" value="EAL"/>
    <property type="match status" value="1"/>
</dbReference>
<dbReference type="Proteomes" id="UP000006866">
    <property type="component" value="Chromosome"/>
</dbReference>
<dbReference type="PANTHER" id="PTHR33121:SF71">
    <property type="entry name" value="OXYGEN SENSOR PROTEIN DOSP"/>
    <property type="match status" value="1"/>
</dbReference>
<evidence type="ECO:0000313" key="11">
    <source>
        <dbReference type="EMBL" id="ADO76391.1"/>
    </source>
</evidence>
<dbReference type="CDD" id="cd18773">
    <property type="entry name" value="PDC1_HK_sensor"/>
    <property type="match status" value="1"/>
</dbReference>
<keyword evidence="5 7" id="KW-0472">Membrane</keyword>
<dbReference type="Gene3D" id="3.30.70.270">
    <property type="match status" value="1"/>
</dbReference>
<dbReference type="EMBL" id="CP002175">
    <property type="protein sequence ID" value="ADO76391.1"/>
    <property type="molecule type" value="Genomic_DNA"/>
</dbReference>
<reference evidence="12" key="1">
    <citation type="submission" date="2010-10" db="EMBL/GenBank/DDBJ databases">
        <title>The complete genome of Halanaerobium praevalens DSM 2228.</title>
        <authorList>
            <consortium name="US DOE Joint Genome Institute (JGI-PGF)"/>
            <person name="Lucas S."/>
            <person name="Copeland A."/>
            <person name="Lapidus A."/>
            <person name="Glavina del Rio T."/>
            <person name="Dalin E."/>
            <person name="Tice H."/>
            <person name="Bruce D."/>
            <person name="Goodwin L."/>
            <person name="Pitluck S."/>
            <person name="Kyrpides N."/>
            <person name="Mavromatis K."/>
            <person name="Ivanova N."/>
            <person name="Ovchinnikova G."/>
            <person name="Chertkov O."/>
            <person name="Detter J.C."/>
            <person name="Han C."/>
            <person name="Larimer F."/>
            <person name="Land M."/>
            <person name="Hauser L."/>
            <person name="Markowitz V."/>
            <person name="Cheng J.-F."/>
            <person name="Hugenholtz P."/>
            <person name="Woyke T."/>
            <person name="Wu D."/>
            <person name="Tindall B."/>
            <person name="Pomrenke H.G."/>
            <person name="Brambilla E."/>
            <person name="Klenk H.-P."/>
            <person name="Eisen J.A."/>
        </authorList>
    </citation>
    <scope>NUCLEOTIDE SEQUENCE [LARGE SCALE GENOMIC DNA]</scope>
    <source>
        <strain evidence="12">ATCC 33744 / DSM 2228 / GSL</strain>
    </source>
</reference>
<dbReference type="HOGENOM" id="CLU_000445_70_44_9"/>
<keyword evidence="3 7" id="KW-0812">Transmembrane</keyword>
<feature type="domain" description="EAL" evidence="8">
    <location>
        <begin position="547"/>
        <end position="797"/>
    </location>
</feature>
<feature type="domain" description="HAMP" evidence="9">
    <location>
        <begin position="307"/>
        <end position="359"/>
    </location>
</feature>
<evidence type="ECO:0000256" key="6">
    <source>
        <dbReference type="SAM" id="Coils"/>
    </source>
</evidence>
<dbReference type="AlphaFoldDB" id="E3DMR7"/>
<dbReference type="SMART" id="SM00052">
    <property type="entry name" value="EAL"/>
    <property type="match status" value="1"/>
</dbReference>
<feature type="coiled-coil region" evidence="6">
    <location>
        <begin position="347"/>
        <end position="374"/>
    </location>
</feature>
<evidence type="ECO:0000256" key="4">
    <source>
        <dbReference type="ARBA" id="ARBA00022989"/>
    </source>
</evidence>
<dbReference type="SMART" id="SM00267">
    <property type="entry name" value="GGDEF"/>
    <property type="match status" value="1"/>
</dbReference>
<dbReference type="CDD" id="cd06225">
    <property type="entry name" value="HAMP"/>
    <property type="match status" value="1"/>
</dbReference>
<dbReference type="eggNOG" id="COG5001">
    <property type="taxonomic scope" value="Bacteria"/>
</dbReference>
<dbReference type="CDD" id="cd01949">
    <property type="entry name" value="GGDEF"/>
    <property type="match status" value="1"/>
</dbReference>
<keyword evidence="4 7" id="KW-1133">Transmembrane helix</keyword>
<dbReference type="Gene3D" id="1.10.8.500">
    <property type="entry name" value="HAMP domain in histidine kinase"/>
    <property type="match status" value="1"/>
</dbReference>
<evidence type="ECO:0000256" key="5">
    <source>
        <dbReference type="ARBA" id="ARBA00023136"/>
    </source>
</evidence>
<evidence type="ECO:0000256" key="2">
    <source>
        <dbReference type="ARBA" id="ARBA00022475"/>
    </source>
</evidence>
<dbReference type="GO" id="GO:0005886">
    <property type="term" value="C:plasma membrane"/>
    <property type="evidence" value="ECO:0007669"/>
    <property type="project" value="UniProtKB-SubCell"/>
</dbReference>
<feature type="transmembrane region" description="Helical" evidence="7">
    <location>
        <begin position="12"/>
        <end position="35"/>
    </location>
</feature>
<comment type="subcellular location">
    <subcellularLocation>
        <location evidence="1">Cell membrane</location>
        <topology evidence="1">Multi-pass membrane protein</topology>
    </subcellularLocation>
</comment>
<evidence type="ECO:0000256" key="3">
    <source>
        <dbReference type="ARBA" id="ARBA00022692"/>
    </source>
</evidence>
<dbReference type="InterPro" id="IPR029151">
    <property type="entry name" value="Sensor-like_sf"/>
</dbReference>
<dbReference type="SUPFAM" id="SSF55073">
    <property type="entry name" value="Nucleotide cyclase"/>
    <property type="match status" value="1"/>
</dbReference>
<gene>
    <name evidence="11" type="ordered locus">Hprae_0234</name>
</gene>
<evidence type="ECO:0000313" key="12">
    <source>
        <dbReference type="Proteomes" id="UP000006866"/>
    </source>
</evidence>
<proteinExistence type="predicted"/>
<sequence length="798" mass="91922">MKENKVKWYNSLLIKVNWAIVIIIIIFIAILTFAINQYISNKLNGYLKEYNLEIVKSLQKDVNKILDNGENALKITADLLAESPKTESEILSLFEKVKNNYQEFEYIYLANQKGEIIIKPQIQLPAAFDPRQRNWYQKAVKENKLIWTDAYLDANQRYLMITVALPLLDQRGARVGVLAADIRLSELSSQIVDKKIGQTGYPFIINKKGQIIVHPNDKLIEERYNVSQAFNPQVVFENKNGFLEYNFKGQKKIAAYLTLARLDSVIFSQIAAKEVFMIKDEIRNMIFKMGLVVLIILTISVLCINKKYLLNPLSELVNQISKVASRNYNVQIKERKDDEIGLVYKEFNNMTEEINAAYQQLAAYNQEITALNGELEHQAKHDLLTGIANRRSFLEELQFELAKSKKTTIILLDLDNFKEINDTLGHVYGDQILKKFSSLLAELENKLVSVARFGGDEFLILLKETDSPQKIKKYIKKIKKLAVNHLEINKQELYLGFSLGIASYPKDAKNSYDLITKADTAMYEAKKLYNQDYLFYNQKMINKMKNKKLIKEKLQKALKNDGFELKYQPQVKIKTGEIEYLEALIRFKDYKISPGQFIPVAEEYRLINQIGRWVTEKAIKELAVLNNKKGRNIKISINFSAQQLNDQGYIEFLTAKLKENRVAPEFLEIEITESLLINNEAKAIKYLTELSDLGIKLALDDFGTGYSSLNYVNYISFDKVKLDKKLIEEFLAYDNLETISSLIALFNSIKLPVVAEGVETREQYQKLKSINCDYIQGYLFSKPVLAAKLDKLLSQTFN</sequence>
<dbReference type="PANTHER" id="PTHR33121">
    <property type="entry name" value="CYCLIC DI-GMP PHOSPHODIESTERASE PDEF"/>
    <property type="match status" value="1"/>
</dbReference>
<dbReference type="Pfam" id="PF00990">
    <property type="entry name" value="GGDEF"/>
    <property type="match status" value="1"/>
</dbReference>
<dbReference type="SUPFAM" id="SSF141868">
    <property type="entry name" value="EAL domain-like"/>
    <property type="match status" value="1"/>
</dbReference>
<evidence type="ECO:0000256" key="1">
    <source>
        <dbReference type="ARBA" id="ARBA00004651"/>
    </source>
</evidence>
<accession>E3DMR7</accession>
<dbReference type="InterPro" id="IPR000160">
    <property type="entry name" value="GGDEF_dom"/>
</dbReference>
<protein>
    <submittedName>
        <fullName evidence="11">Diguanylate cyclase/phosphodiesterase with extracellular sensor</fullName>
    </submittedName>
</protein>
<evidence type="ECO:0000259" key="10">
    <source>
        <dbReference type="PROSITE" id="PS50887"/>
    </source>
</evidence>
<keyword evidence="2" id="KW-1003">Cell membrane</keyword>
<dbReference type="InterPro" id="IPR033479">
    <property type="entry name" value="dCache_1"/>
</dbReference>
<reference evidence="11 12" key="2">
    <citation type="journal article" date="2011" name="Stand. Genomic Sci.">
        <title>Complete genome sequence of the extremely halophilic Halanaerobium praevalens type strain (GSL).</title>
        <authorList>
            <person name="Ivanova N."/>
            <person name="Sikorski J."/>
            <person name="Chertkov O."/>
            <person name="Nolan M."/>
            <person name="Lucas S."/>
            <person name="Hammon N."/>
            <person name="Deshpande S."/>
            <person name="Cheng J.F."/>
            <person name="Tapia R."/>
            <person name="Han C."/>
            <person name="Goodwin L."/>
            <person name="Pitluck S."/>
            <person name="Huntemann M."/>
            <person name="Liolios K."/>
            <person name="Pagani I."/>
            <person name="Mavromatis K."/>
            <person name="Ovchinikova G."/>
            <person name="Pati A."/>
            <person name="Chen A."/>
            <person name="Palaniappan K."/>
            <person name="Land M."/>
            <person name="Hauser L."/>
            <person name="Brambilla E.M."/>
            <person name="Kannan K.P."/>
            <person name="Rohde M."/>
            <person name="Tindall B.J."/>
            <person name="Goker M."/>
            <person name="Detter J.C."/>
            <person name="Woyke T."/>
            <person name="Bristow J."/>
            <person name="Eisen J.A."/>
            <person name="Markowitz V."/>
            <person name="Hugenholtz P."/>
            <person name="Kyrpides N.C."/>
            <person name="Klenk H.P."/>
            <person name="Lapidus A."/>
        </authorList>
    </citation>
    <scope>NUCLEOTIDE SEQUENCE [LARGE SCALE GENOMIC DNA]</scope>
    <source>
        <strain evidence="12">ATCC 33744 / DSM 2228 / GSL</strain>
    </source>
</reference>
<dbReference type="PROSITE" id="PS50883">
    <property type="entry name" value="EAL"/>
    <property type="match status" value="1"/>
</dbReference>
<dbReference type="CDD" id="cd01948">
    <property type="entry name" value="EAL"/>
    <property type="match status" value="1"/>
</dbReference>
<dbReference type="PATRIC" id="fig|572479.3.peg.236"/>
<dbReference type="SUPFAM" id="SSF103190">
    <property type="entry name" value="Sensory domain-like"/>
    <property type="match status" value="1"/>
</dbReference>
<dbReference type="Gene3D" id="3.30.450.20">
    <property type="entry name" value="PAS domain"/>
    <property type="match status" value="2"/>
</dbReference>
<dbReference type="PROSITE" id="PS50887">
    <property type="entry name" value="GGDEF"/>
    <property type="match status" value="1"/>
</dbReference>
<dbReference type="Pfam" id="PF00672">
    <property type="entry name" value="HAMP"/>
    <property type="match status" value="1"/>
</dbReference>
<dbReference type="SUPFAM" id="SSF158472">
    <property type="entry name" value="HAMP domain-like"/>
    <property type="match status" value="1"/>
</dbReference>
<dbReference type="STRING" id="572479.Hprae_0234"/>
<dbReference type="SMART" id="SM00304">
    <property type="entry name" value="HAMP"/>
    <property type="match status" value="1"/>
</dbReference>
<dbReference type="CDD" id="cd12912">
    <property type="entry name" value="PDC2_MCP_like"/>
    <property type="match status" value="1"/>
</dbReference>
<dbReference type="InterPro" id="IPR043128">
    <property type="entry name" value="Rev_trsase/Diguanyl_cyclase"/>
</dbReference>
<feature type="domain" description="GGDEF" evidence="10">
    <location>
        <begin position="405"/>
        <end position="538"/>
    </location>
</feature>
<dbReference type="InterPro" id="IPR050706">
    <property type="entry name" value="Cyclic-di-GMP_PDE-like"/>
</dbReference>
<evidence type="ECO:0000259" key="9">
    <source>
        <dbReference type="PROSITE" id="PS50885"/>
    </source>
</evidence>
<dbReference type="RefSeq" id="WP_014552425.1">
    <property type="nucleotide sequence ID" value="NC_017455.1"/>
</dbReference>
<dbReference type="InterPro" id="IPR035919">
    <property type="entry name" value="EAL_sf"/>
</dbReference>
<evidence type="ECO:0000256" key="7">
    <source>
        <dbReference type="SAM" id="Phobius"/>
    </source>
</evidence>
<dbReference type="InterPro" id="IPR029787">
    <property type="entry name" value="Nucleotide_cyclase"/>
</dbReference>
<organism evidence="11 12">
    <name type="scientific">Halanaerobium praevalens (strain ATCC 33744 / DSM 2228 / GSL)</name>
    <dbReference type="NCBI Taxonomy" id="572479"/>
    <lineage>
        <taxon>Bacteria</taxon>
        <taxon>Bacillati</taxon>
        <taxon>Bacillota</taxon>
        <taxon>Clostridia</taxon>
        <taxon>Halanaerobiales</taxon>
        <taxon>Halanaerobiaceae</taxon>
        <taxon>Halanaerobium</taxon>
    </lineage>
</organism>
<dbReference type="Pfam" id="PF02743">
    <property type="entry name" value="dCache_1"/>
    <property type="match status" value="1"/>
</dbReference>
<dbReference type="InterPro" id="IPR001633">
    <property type="entry name" value="EAL_dom"/>
</dbReference>
<dbReference type="KEGG" id="hpk:Hprae_0234"/>
<evidence type="ECO:0000259" key="8">
    <source>
        <dbReference type="PROSITE" id="PS50883"/>
    </source>
</evidence>
<dbReference type="PROSITE" id="PS50885">
    <property type="entry name" value="HAMP"/>
    <property type="match status" value="1"/>
</dbReference>
<dbReference type="Gene3D" id="3.20.20.450">
    <property type="entry name" value="EAL domain"/>
    <property type="match status" value="1"/>
</dbReference>
<dbReference type="InterPro" id="IPR003660">
    <property type="entry name" value="HAMP_dom"/>
</dbReference>
<keyword evidence="6" id="KW-0175">Coiled coil</keyword>